<evidence type="ECO:0000313" key="1">
    <source>
        <dbReference type="EMBL" id="MBO8449078.1"/>
    </source>
</evidence>
<name>A0A9D9ELC9_9BACT</name>
<sequence length="164" mass="17727">MQMITDKMKGFLLASIAVLVLLTGCSGYRDIRVGTCTLESISPVGLKAVDAGFSVQVSNPVNDITISETEGMVYFDGEPLVSFVAPDVTVPGKSSSDVSVVLRATLAGSVNIMQIMSMVSSFRPEHLTMDISMKIRVKGGLKKKISLKEVPVESFFRKVNYESI</sequence>
<dbReference type="Proteomes" id="UP000810252">
    <property type="component" value="Unassembled WGS sequence"/>
</dbReference>
<organism evidence="1 2">
    <name type="scientific">Candidatus Cryptobacteroides merdigallinarum</name>
    <dbReference type="NCBI Taxonomy" id="2840770"/>
    <lineage>
        <taxon>Bacteria</taxon>
        <taxon>Pseudomonadati</taxon>
        <taxon>Bacteroidota</taxon>
        <taxon>Bacteroidia</taxon>
        <taxon>Bacteroidales</taxon>
        <taxon>Candidatus Cryptobacteroides</taxon>
    </lineage>
</organism>
<reference evidence="1" key="1">
    <citation type="submission" date="2020-10" db="EMBL/GenBank/DDBJ databases">
        <authorList>
            <person name="Gilroy R."/>
        </authorList>
    </citation>
    <scope>NUCLEOTIDE SEQUENCE</scope>
    <source>
        <strain evidence="1">20514</strain>
    </source>
</reference>
<dbReference type="SUPFAM" id="SSF117070">
    <property type="entry name" value="LEA14-like"/>
    <property type="match status" value="1"/>
</dbReference>
<protein>
    <recommendedName>
        <fullName evidence="3">Late embryogenesis abundant protein LEA-2 subgroup domain-containing protein</fullName>
    </recommendedName>
</protein>
<proteinExistence type="predicted"/>
<gene>
    <name evidence="1" type="ORF">IAC29_07405</name>
</gene>
<accession>A0A9D9ELC9</accession>
<comment type="caution">
    <text evidence="1">The sequence shown here is derived from an EMBL/GenBank/DDBJ whole genome shotgun (WGS) entry which is preliminary data.</text>
</comment>
<evidence type="ECO:0008006" key="3">
    <source>
        <dbReference type="Google" id="ProtNLM"/>
    </source>
</evidence>
<reference evidence="1" key="2">
    <citation type="journal article" date="2021" name="PeerJ">
        <title>Extensive microbial diversity within the chicken gut microbiome revealed by metagenomics and culture.</title>
        <authorList>
            <person name="Gilroy R."/>
            <person name="Ravi A."/>
            <person name="Getino M."/>
            <person name="Pursley I."/>
            <person name="Horton D.L."/>
            <person name="Alikhan N.F."/>
            <person name="Baker D."/>
            <person name="Gharbi K."/>
            <person name="Hall N."/>
            <person name="Watson M."/>
            <person name="Adriaenssens E.M."/>
            <person name="Foster-Nyarko E."/>
            <person name="Jarju S."/>
            <person name="Secka A."/>
            <person name="Antonio M."/>
            <person name="Oren A."/>
            <person name="Chaudhuri R.R."/>
            <person name="La Ragione R."/>
            <person name="Hildebrand F."/>
            <person name="Pallen M.J."/>
        </authorList>
    </citation>
    <scope>NUCLEOTIDE SEQUENCE</scope>
    <source>
        <strain evidence="1">20514</strain>
    </source>
</reference>
<dbReference type="EMBL" id="JADIMQ010000105">
    <property type="protein sequence ID" value="MBO8449078.1"/>
    <property type="molecule type" value="Genomic_DNA"/>
</dbReference>
<dbReference type="Gene3D" id="2.60.40.1820">
    <property type="match status" value="1"/>
</dbReference>
<dbReference type="PROSITE" id="PS51257">
    <property type="entry name" value="PROKAR_LIPOPROTEIN"/>
    <property type="match status" value="1"/>
</dbReference>
<evidence type="ECO:0000313" key="2">
    <source>
        <dbReference type="Proteomes" id="UP000810252"/>
    </source>
</evidence>
<dbReference type="AlphaFoldDB" id="A0A9D9ELC9"/>